<organism evidence="3 5">
    <name type="scientific">Coffea arabica</name>
    <name type="common">Arabian coffee</name>
    <dbReference type="NCBI Taxonomy" id="13443"/>
    <lineage>
        <taxon>Eukaryota</taxon>
        <taxon>Viridiplantae</taxon>
        <taxon>Streptophyta</taxon>
        <taxon>Embryophyta</taxon>
        <taxon>Tracheophyta</taxon>
        <taxon>Spermatophyta</taxon>
        <taxon>Magnoliopsida</taxon>
        <taxon>eudicotyledons</taxon>
        <taxon>Gunneridae</taxon>
        <taxon>Pentapetalae</taxon>
        <taxon>asterids</taxon>
        <taxon>lamiids</taxon>
        <taxon>Gentianales</taxon>
        <taxon>Rubiaceae</taxon>
        <taxon>Ixoroideae</taxon>
        <taxon>Gardenieae complex</taxon>
        <taxon>Bertiereae - Coffeeae clade</taxon>
        <taxon>Coffeeae</taxon>
        <taxon>Coffea</taxon>
    </lineage>
</organism>
<dbReference type="SMART" id="SM01083">
    <property type="entry name" value="Cir_N"/>
    <property type="match status" value="1"/>
</dbReference>
<feature type="compositionally biased region" description="Basic and acidic residues" evidence="1">
    <location>
        <begin position="86"/>
        <end position="100"/>
    </location>
</feature>
<sequence length="250" mass="28851">MGGHGGLNILPQKRWNVYNYENREKVRRDEEAAAKEEQLQREQSRKRDAELRLEQLRRARGLSNTSTSTSTAETIAVAQAQPQAQADEKPASVELKSESDSKHMNLFEGIRIFDPIDEVREVSRDEKKEKNKRVKKEEVRVVTAEDEKYRLGYGLVGKGVKLPWYMAKPGGDFADKKMVADEDHDYGGKLEFGRRKDRSNVGADSEGSMKKKSLEELREERLKREKREKERERALLGEKSRRDGGFSLRR</sequence>
<dbReference type="AlphaFoldDB" id="A0A6P6TNE7"/>
<accession>A0A6P6TNE7</accession>
<feature type="compositionally biased region" description="Low complexity" evidence="1">
    <location>
        <begin position="61"/>
        <end position="85"/>
    </location>
</feature>
<dbReference type="RefSeq" id="XP_071917835.1">
    <property type="nucleotide sequence ID" value="XM_072061734.1"/>
</dbReference>
<reference evidence="4 5" key="1">
    <citation type="submission" date="2025-05" db="UniProtKB">
        <authorList>
            <consortium name="RefSeq"/>
        </authorList>
    </citation>
    <scope>IDENTIFICATION</scope>
    <source>
        <tissue evidence="4 5">Leaves</tissue>
    </source>
</reference>
<dbReference type="RefSeq" id="XP_071917836.1">
    <property type="nucleotide sequence ID" value="XM_072061735.1"/>
</dbReference>
<feature type="region of interest" description="Disordered" evidence="1">
    <location>
        <begin position="27"/>
        <end position="100"/>
    </location>
</feature>
<protein>
    <recommendedName>
        <fullName evidence="2">CBF1-interacting co-repressor CIR N-terminal domain-containing protein</fullName>
    </recommendedName>
</protein>
<dbReference type="PANTHER" id="PTHR31861:SF15">
    <property type="entry name" value="DUF577 DOMAIN-CONTAINING PROTEIN"/>
    <property type="match status" value="1"/>
</dbReference>
<evidence type="ECO:0000259" key="2">
    <source>
        <dbReference type="SMART" id="SM01083"/>
    </source>
</evidence>
<dbReference type="Proteomes" id="UP001652660">
    <property type="component" value="Chromosome 8e"/>
</dbReference>
<dbReference type="GeneID" id="140004112"/>
<feature type="domain" description="CBF1-interacting co-repressor CIR N-terminal" evidence="2">
    <location>
        <begin position="14"/>
        <end position="50"/>
    </location>
</feature>
<evidence type="ECO:0000313" key="5">
    <source>
        <dbReference type="RefSeq" id="XP_071917836.1"/>
    </source>
</evidence>
<gene>
    <name evidence="4 5" type="primary">LOC140004112</name>
</gene>
<evidence type="ECO:0000313" key="3">
    <source>
        <dbReference type="Proteomes" id="UP001652660"/>
    </source>
</evidence>
<dbReference type="PANTHER" id="PTHR31861">
    <property type="entry name" value="OS10G0507500 PROTEIN"/>
    <property type="match status" value="1"/>
</dbReference>
<name>A0A6P6TNE7_COFAR</name>
<dbReference type="InterPro" id="IPR019339">
    <property type="entry name" value="CIR_N_dom"/>
</dbReference>
<evidence type="ECO:0000313" key="4">
    <source>
        <dbReference type="RefSeq" id="XP_071917835.1"/>
    </source>
</evidence>
<feature type="compositionally biased region" description="Basic and acidic residues" evidence="1">
    <location>
        <begin position="207"/>
        <end position="244"/>
    </location>
</feature>
<feature type="region of interest" description="Disordered" evidence="1">
    <location>
        <begin position="186"/>
        <end position="250"/>
    </location>
</feature>
<feature type="compositionally biased region" description="Basic and acidic residues" evidence="1">
    <location>
        <begin position="27"/>
        <end position="57"/>
    </location>
</feature>
<proteinExistence type="predicted"/>
<keyword evidence="3" id="KW-1185">Reference proteome</keyword>
<evidence type="ECO:0000256" key="1">
    <source>
        <dbReference type="SAM" id="MobiDB-lite"/>
    </source>
</evidence>